<dbReference type="InterPro" id="IPR014729">
    <property type="entry name" value="Rossmann-like_a/b/a_fold"/>
</dbReference>
<dbReference type="PANTHER" id="PTHR21294:SF8">
    <property type="entry name" value="ELECTRON TRANSFER FLAVOPROTEIN SUBUNIT BETA"/>
    <property type="match status" value="1"/>
</dbReference>
<comment type="similarity">
    <text evidence="1">Belongs to the ETF beta-subunit/FixA family.</text>
</comment>
<sequence>MKSILGSFKVVPDLDLLSTEDWEPGDNHLVDTSFVKSMLNVFDESALEMMLKLSDMGEGLGTSIKLNGVTIGNKICDNYLKTLYALGFDRADRIESDGDVLFEPGKTTAIMKDYIDRNEMPDLIIMGSKSADNASGCVPLFLAEELKIPCVTSVINMELLENDRIRVTNLYDGGTQIRDIQGAFIAVIGDVPGTYLRVPTLKDRMKRGKKEIVPVSITSEDRTGAHTLVNSYPVIEKREGIIVSKEDLYPFYLKERMMKL</sequence>
<keyword evidence="4" id="KW-0249">Electron transport</keyword>
<comment type="subunit">
    <text evidence="2">Heterodimer of an alpha and a beta subunit.</text>
</comment>
<dbReference type="Pfam" id="PF01012">
    <property type="entry name" value="ETF"/>
    <property type="match status" value="1"/>
</dbReference>
<dbReference type="SMART" id="SM00893">
    <property type="entry name" value="ETF"/>
    <property type="match status" value="1"/>
</dbReference>
<evidence type="ECO:0000256" key="1">
    <source>
        <dbReference type="ARBA" id="ARBA00007557"/>
    </source>
</evidence>
<dbReference type="RefSeq" id="WP_262065193.1">
    <property type="nucleotide sequence ID" value="NZ_JAMXOD010000003.1"/>
</dbReference>
<evidence type="ECO:0000313" key="6">
    <source>
        <dbReference type="EMBL" id="MCP1101408.1"/>
    </source>
</evidence>
<dbReference type="EMBL" id="JAMZFW010000003">
    <property type="protein sequence ID" value="MCP1101408.1"/>
    <property type="molecule type" value="Genomic_DNA"/>
</dbReference>
<dbReference type="InterPro" id="IPR014730">
    <property type="entry name" value="ETF_a/b_N"/>
</dbReference>
<protein>
    <submittedName>
        <fullName evidence="6">Electron transfer flavoprotein subunit beta/FixA family protein</fullName>
    </submittedName>
</protein>
<name>A0ABT1E6E7_9FIRM</name>
<comment type="caution">
    <text evidence="6">The sequence shown here is derived from an EMBL/GenBank/DDBJ whole genome shotgun (WGS) entry which is preliminary data.</text>
</comment>
<dbReference type="Proteomes" id="UP001523566">
    <property type="component" value="Unassembled WGS sequence"/>
</dbReference>
<gene>
    <name evidence="6" type="ORF">NK125_03145</name>
</gene>
<evidence type="ECO:0000256" key="4">
    <source>
        <dbReference type="ARBA" id="ARBA00022982"/>
    </source>
</evidence>
<dbReference type="InterPro" id="IPR012255">
    <property type="entry name" value="ETF_b"/>
</dbReference>
<dbReference type="PANTHER" id="PTHR21294">
    <property type="entry name" value="ELECTRON TRANSFER FLAVOPROTEIN BETA-SUBUNIT"/>
    <property type="match status" value="1"/>
</dbReference>
<accession>A0ABT1E6E7</accession>
<evidence type="ECO:0000256" key="2">
    <source>
        <dbReference type="ARBA" id="ARBA00011355"/>
    </source>
</evidence>
<dbReference type="SUPFAM" id="SSF52402">
    <property type="entry name" value="Adenine nucleotide alpha hydrolases-like"/>
    <property type="match status" value="1"/>
</dbReference>
<keyword evidence="3" id="KW-0813">Transport</keyword>
<organism evidence="6 7">
    <name type="scientific">Aequitasia blattaphilus</name>
    <dbReference type="NCBI Taxonomy" id="2949332"/>
    <lineage>
        <taxon>Bacteria</taxon>
        <taxon>Bacillati</taxon>
        <taxon>Bacillota</taxon>
        <taxon>Clostridia</taxon>
        <taxon>Lachnospirales</taxon>
        <taxon>Lachnospiraceae</taxon>
        <taxon>Aequitasia</taxon>
    </lineage>
</organism>
<evidence type="ECO:0000313" key="7">
    <source>
        <dbReference type="Proteomes" id="UP001523566"/>
    </source>
</evidence>
<reference evidence="6 7" key="1">
    <citation type="journal article" date="2022" name="Genome Biol. Evol.">
        <title>Host diet, physiology and behaviors set the stage for Lachnospiraceae cladogenesis.</title>
        <authorList>
            <person name="Vera-Ponce De Leon A."/>
            <person name="Schneider M."/>
            <person name="Jahnes B.C."/>
            <person name="Sadowski V."/>
            <person name="Camuy-Velez L.A."/>
            <person name="Duan J."/>
            <person name="Sabree Z.L."/>
        </authorList>
    </citation>
    <scope>NUCLEOTIDE SEQUENCE [LARGE SCALE GENOMIC DNA]</scope>
    <source>
        <strain evidence="6 7">PAL113</strain>
    </source>
</reference>
<dbReference type="Gene3D" id="3.40.50.620">
    <property type="entry name" value="HUPs"/>
    <property type="match status" value="1"/>
</dbReference>
<feature type="domain" description="Electron transfer flavoprotein alpha/beta-subunit N-terminal" evidence="5">
    <location>
        <begin position="27"/>
        <end position="227"/>
    </location>
</feature>
<evidence type="ECO:0000259" key="5">
    <source>
        <dbReference type="SMART" id="SM00893"/>
    </source>
</evidence>
<keyword evidence="7" id="KW-1185">Reference proteome</keyword>
<evidence type="ECO:0000256" key="3">
    <source>
        <dbReference type="ARBA" id="ARBA00022448"/>
    </source>
</evidence>
<proteinExistence type="inferred from homology"/>